<accession>K3VFU4</accession>
<dbReference type="AlphaFoldDB" id="K3VFU4"/>
<reference evidence="1 2" key="1">
    <citation type="journal article" date="2012" name="PLoS Pathog.">
        <title>Comparative pathogenomics reveals horizontally acquired novel virulence genes in fungi infecting cereal hosts.</title>
        <authorList>
            <person name="Gardiner D.M."/>
            <person name="McDonald M.C."/>
            <person name="Covarelli L."/>
            <person name="Solomon P.S."/>
            <person name="Rusu A.G."/>
            <person name="Marshall M."/>
            <person name="Kazan K."/>
            <person name="Chakraborty S."/>
            <person name="McDonald B.A."/>
            <person name="Manners J.M."/>
        </authorList>
    </citation>
    <scope>NUCLEOTIDE SEQUENCE [LARGE SCALE GENOMIC DNA]</scope>
    <source>
        <strain evidence="1 2">CS3096</strain>
    </source>
</reference>
<sequence length="209" mass="24015">MSNWLLPSETTLFKRKLLRRMKWIGMVRPAAAVRTIYLDHEGLPRQEGMPREKEDFLPINTTIGELEAWGVILDGLDKFLTEPGNARDNRRLAHRLFGIFSWIMLARRQCKKELHVLAEFSSGPEITGTILDQMDLVTILNRVALEEHLNASTTPEITIGPAAMSFIRNVLKKQQNEHLLRMVDDVIWEIEVELLTTPNCPATQYTRIV</sequence>
<gene>
    <name evidence="1" type="ORF">FPSE_06890</name>
</gene>
<dbReference type="KEGG" id="fpu:FPSE_06890"/>
<name>K3VFU4_FUSPC</name>
<evidence type="ECO:0000313" key="1">
    <source>
        <dbReference type="EMBL" id="EKJ72844.1"/>
    </source>
</evidence>
<dbReference type="EMBL" id="AFNW01000187">
    <property type="protein sequence ID" value="EKJ72844.1"/>
    <property type="molecule type" value="Genomic_DNA"/>
</dbReference>
<dbReference type="GeneID" id="20365508"/>
<dbReference type="OrthoDB" id="10541953at2759"/>
<comment type="caution">
    <text evidence="1">The sequence shown here is derived from an EMBL/GenBank/DDBJ whole genome shotgun (WGS) entry which is preliminary data.</text>
</comment>
<keyword evidence="2" id="KW-1185">Reference proteome</keyword>
<evidence type="ECO:0000313" key="2">
    <source>
        <dbReference type="Proteomes" id="UP000007978"/>
    </source>
</evidence>
<dbReference type="RefSeq" id="XP_009258283.1">
    <property type="nucleotide sequence ID" value="XM_009260008.1"/>
</dbReference>
<dbReference type="HOGENOM" id="CLU_1161224_0_0_1"/>
<dbReference type="Proteomes" id="UP000007978">
    <property type="component" value="Chromosome 1"/>
</dbReference>
<protein>
    <submittedName>
        <fullName evidence="1">Uncharacterized protein</fullName>
    </submittedName>
</protein>
<proteinExistence type="predicted"/>
<organism evidence="1 2">
    <name type="scientific">Fusarium pseudograminearum (strain CS3096)</name>
    <name type="common">Wheat and barley crown-rot fungus</name>
    <dbReference type="NCBI Taxonomy" id="1028729"/>
    <lineage>
        <taxon>Eukaryota</taxon>
        <taxon>Fungi</taxon>
        <taxon>Dikarya</taxon>
        <taxon>Ascomycota</taxon>
        <taxon>Pezizomycotina</taxon>
        <taxon>Sordariomycetes</taxon>
        <taxon>Hypocreomycetidae</taxon>
        <taxon>Hypocreales</taxon>
        <taxon>Nectriaceae</taxon>
        <taxon>Fusarium</taxon>
    </lineage>
</organism>